<dbReference type="EMBL" id="CP117522">
    <property type="protein sequence ID" value="WNF00338.1"/>
    <property type="molecule type" value="Genomic_DNA"/>
</dbReference>
<evidence type="ECO:0000313" key="9">
    <source>
        <dbReference type="Proteomes" id="UP001305606"/>
    </source>
</evidence>
<feature type="region of interest" description="Disordered" evidence="4">
    <location>
        <begin position="281"/>
        <end position="300"/>
    </location>
</feature>
<sequence>MTEQGTHICVVGAGTMGRGIAQVAINAGHLVSLVDPNQHQLDAAAQDITARLSRRNPEAERLVSERLETARTITDTPPHASTVVIEAVVEDLAVKQRVFNDALRHFGASCVLATNTSSLSVTEIAAGTTDPSRVVGMHFFNPVPVMKLVEVVHGLQSDPVAVRTISDLASAWGKHVARVRSAPGFIVNRVARSFYGEALRLLEEGAASAETIDALMRTAGQFRMGPFELMDLIGVDVNLTVTRTVWSAYNYDSRFAPSLMQQELVAAGRFGRKSGQGFYPYSEGAQRTTAQSAKPGSEPPATVSLFGTSPQLEGLVARSGVTWSGHESDGIPHLEIPNVGTVMVTRGKTAQEESLLQGGPVAVIDRCLDPEQVSALAISSTDTSLADSLIALLGQAGVQAYPVSDAPGLIVARILSMIANEAWETAHCGVASPDDIDEAMVLGTNYPMGPFQWCAQWGATNLLETLDALWAEYHDPRYRASQRLRAHARSSLVH</sequence>
<dbReference type="Pfam" id="PF18321">
    <property type="entry name" value="3HCDH_RFF"/>
    <property type="match status" value="1"/>
</dbReference>
<name>A0ABY9V650_9ACTN</name>
<evidence type="ECO:0000256" key="1">
    <source>
        <dbReference type="ARBA" id="ARBA00005086"/>
    </source>
</evidence>
<dbReference type="InterPro" id="IPR006176">
    <property type="entry name" value="3-OHacyl-CoA_DH_NAD-bd"/>
</dbReference>
<dbReference type="Proteomes" id="UP001305606">
    <property type="component" value="Chromosome"/>
</dbReference>
<evidence type="ECO:0000259" key="6">
    <source>
        <dbReference type="Pfam" id="PF02737"/>
    </source>
</evidence>
<evidence type="ECO:0000259" key="5">
    <source>
        <dbReference type="Pfam" id="PF00725"/>
    </source>
</evidence>
<gene>
    <name evidence="8" type="ORF">PS467_35970</name>
</gene>
<dbReference type="NCBIfam" id="NF006124">
    <property type="entry name" value="PRK08268.1"/>
    <property type="match status" value="1"/>
</dbReference>
<comment type="pathway">
    <text evidence="1">Lipid metabolism; butanoate metabolism.</text>
</comment>
<evidence type="ECO:0000313" key="8">
    <source>
        <dbReference type="EMBL" id="WNF00338.1"/>
    </source>
</evidence>
<evidence type="ECO:0000259" key="7">
    <source>
        <dbReference type="Pfam" id="PF18321"/>
    </source>
</evidence>
<evidence type="ECO:0000256" key="4">
    <source>
        <dbReference type="SAM" id="MobiDB-lite"/>
    </source>
</evidence>
<evidence type="ECO:0000256" key="3">
    <source>
        <dbReference type="ARBA" id="ARBA00023002"/>
    </source>
</evidence>
<dbReference type="PANTHER" id="PTHR48075:SF5">
    <property type="entry name" value="3-HYDROXYBUTYRYL-COA DEHYDROGENASE"/>
    <property type="match status" value="1"/>
</dbReference>
<keyword evidence="3 8" id="KW-0560">Oxidoreductase</keyword>
<dbReference type="Pfam" id="PF02737">
    <property type="entry name" value="3HCDH_N"/>
    <property type="match status" value="1"/>
</dbReference>
<dbReference type="Pfam" id="PF00725">
    <property type="entry name" value="3HCDH"/>
    <property type="match status" value="2"/>
</dbReference>
<evidence type="ECO:0000256" key="2">
    <source>
        <dbReference type="ARBA" id="ARBA00009463"/>
    </source>
</evidence>
<accession>A0ABY9V650</accession>
<feature type="compositionally biased region" description="Polar residues" evidence="4">
    <location>
        <begin position="285"/>
        <end position="294"/>
    </location>
</feature>
<feature type="domain" description="3-hydroxyacyl-CoA dehydrogenase NAD binding" evidence="6">
    <location>
        <begin position="8"/>
        <end position="180"/>
    </location>
</feature>
<dbReference type="Gene3D" id="3.40.50.720">
    <property type="entry name" value="NAD(P)-binding Rossmann-like Domain"/>
    <property type="match status" value="1"/>
</dbReference>
<feature type="domain" description="3-hydroxyacyl-CoA dehydrogenase C-terminal" evidence="5">
    <location>
        <begin position="184"/>
        <end position="281"/>
    </location>
</feature>
<dbReference type="RefSeq" id="WP_311038732.1">
    <property type="nucleotide sequence ID" value="NZ_CP117522.1"/>
</dbReference>
<proteinExistence type="inferred from homology"/>
<dbReference type="InterPro" id="IPR006108">
    <property type="entry name" value="3HC_DH_C"/>
</dbReference>
<dbReference type="GO" id="GO:0003857">
    <property type="term" value="F:(3S)-3-hydroxyacyl-CoA dehydrogenase (NAD+) activity"/>
    <property type="evidence" value="ECO:0007669"/>
    <property type="project" value="UniProtKB-EC"/>
</dbReference>
<feature type="domain" description="3-hydroxyacyl-CoA dehydrogenase C-terminal" evidence="5">
    <location>
        <begin position="408"/>
        <end position="486"/>
    </location>
</feature>
<reference evidence="8 9" key="1">
    <citation type="submission" date="2023-02" db="EMBL/GenBank/DDBJ databases">
        <title>Streptomyces sp. SCA4-21 with antifungal activity against Fusarium oxysporum f. sp. cubense, Streptomyces sp. SCA2-17 with antifungal activity against Fusarium oxysporum f. sp. cubense.</title>
        <authorList>
            <person name="Qi D."/>
        </authorList>
    </citation>
    <scope>NUCLEOTIDE SEQUENCE [LARGE SCALE GENOMIC DNA]</scope>
    <source>
        <strain evidence="8 9">SCA4-21</strain>
    </source>
</reference>
<dbReference type="PANTHER" id="PTHR48075">
    <property type="entry name" value="3-HYDROXYACYL-COA DEHYDROGENASE FAMILY PROTEIN"/>
    <property type="match status" value="1"/>
</dbReference>
<dbReference type="InterPro" id="IPR008927">
    <property type="entry name" value="6-PGluconate_DH-like_C_sf"/>
</dbReference>
<dbReference type="Gene3D" id="1.10.1040.10">
    <property type="entry name" value="N-(1-d-carboxylethyl)-l-norvaline Dehydrogenase, domain 2"/>
    <property type="match status" value="2"/>
</dbReference>
<dbReference type="InterPro" id="IPR041040">
    <property type="entry name" value="3HCDH_RFF"/>
</dbReference>
<comment type="similarity">
    <text evidence="2">Belongs to the 3-hydroxyacyl-CoA dehydrogenase family.</text>
</comment>
<organism evidence="8 9">
    <name type="scientific">Streptomyces luomodiensis</name>
    <dbReference type="NCBI Taxonomy" id="3026192"/>
    <lineage>
        <taxon>Bacteria</taxon>
        <taxon>Bacillati</taxon>
        <taxon>Actinomycetota</taxon>
        <taxon>Actinomycetes</taxon>
        <taxon>Kitasatosporales</taxon>
        <taxon>Streptomycetaceae</taxon>
        <taxon>Streptomyces</taxon>
    </lineage>
</organism>
<dbReference type="SUPFAM" id="SSF48179">
    <property type="entry name" value="6-phosphogluconate dehydrogenase C-terminal domain-like"/>
    <property type="match status" value="2"/>
</dbReference>
<dbReference type="SUPFAM" id="SSF51735">
    <property type="entry name" value="NAD(P)-binding Rossmann-fold domains"/>
    <property type="match status" value="1"/>
</dbReference>
<dbReference type="InterPro" id="IPR036291">
    <property type="entry name" value="NAD(P)-bd_dom_sf"/>
</dbReference>
<protein>
    <submittedName>
        <fullName evidence="8">3-hydroxyacyl-CoA dehydrogenase</fullName>
        <ecNumber evidence="8">1.1.1.35</ecNumber>
    </submittedName>
</protein>
<dbReference type="InterPro" id="IPR013328">
    <property type="entry name" value="6PGD_dom2"/>
</dbReference>
<feature type="domain" description="3-hydroxybutyryl-CoA dehydrogenase reduced Rossmann-fold" evidence="7">
    <location>
        <begin position="342"/>
        <end position="407"/>
    </location>
</feature>
<keyword evidence="9" id="KW-1185">Reference proteome</keyword>
<dbReference type="EC" id="1.1.1.35" evidence="8"/>